<organism evidence="3 4">
    <name type="scientific">Gossypium hirsutum</name>
    <name type="common">Upland cotton</name>
    <name type="synonym">Gossypium mexicanum</name>
    <dbReference type="NCBI Taxonomy" id="3635"/>
    <lineage>
        <taxon>Eukaryota</taxon>
        <taxon>Viridiplantae</taxon>
        <taxon>Streptophyta</taxon>
        <taxon>Embryophyta</taxon>
        <taxon>Tracheophyta</taxon>
        <taxon>Spermatophyta</taxon>
        <taxon>Magnoliopsida</taxon>
        <taxon>eudicotyledons</taxon>
        <taxon>Gunneridae</taxon>
        <taxon>Pentapetalae</taxon>
        <taxon>rosids</taxon>
        <taxon>malvids</taxon>
        <taxon>Malvales</taxon>
        <taxon>Malvaceae</taxon>
        <taxon>Malvoideae</taxon>
        <taxon>Gossypium</taxon>
    </lineage>
</organism>
<evidence type="ECO:0000313" key="4">
    <source>
        <dbReference type="RefSeq" id="XP_016746695.1"/>
    </source>
</evidence>
<dbReference type="AlphaFoldDB" id="A0A1U8P6E9"/>
<name>A0A1U8P6E9_GOSHI</name>
<keyword evidence="3" id="KW-1185">Reference proteome</keyword>
<dbReference type="STRING" id="3635.A0A1U8P6E9"/>
<dbReference type="InterPro" id="IPR036397">
    <property type="entry name" value="RNaseH_sf"/>
</dbReference>
<dbReference type="Pfam" id="PF17921">
    <property type="entry name" value="Integrase_H2C2"/>
    <property type="match status" value="1"/>
</dbReference>
<proteinExistence type="predicted"/>
<dbReference type="SUPFAM" id="SSF53098">
    <property type="entry name" value="Ribonuclease H-like"/>
    <property type="match status" value="1"/>
</dbReference>
<dbReference type="InterPro" id="IPR056924">
    <property type="entry name" value="SH3_Tf2-1"/>
</dbReference>
<evidence type="ECO:0008006" key="5">
    <source>
        <dbReference type="Google" id="ProtNLM"/>
    </source>
</evidence>
<reference evidence="3" key="1">
    <citation type="journal article" date="2020" name="Nat. Genet.">
        <title>Genomic diversifications of five Gossypium allopolyploid species and their impact on cotton improvement.</title>
        <authorList>
            <person name="Chen Z.J."/>
            <person name="Sreedasyam A."/>
            <person name="Ando A."/>
            <person name="Song Q."/>
            <person name="De Santiago L.M."/>
            <person name="Hulse-Kemp A.M."/>
            <person name="Ding M."/>
            <person name="Ye W."/>
            <person name="Kirkbride R.C."/>
            <person name="Jenkins J."/>
            <person name="Plott C."/>
            <person name="Lovell J."/>
            <person name="Lin Y.M."/>
            <person name="Vaughn R."/>
            <person name="Liu B."/>
            <person name="Simpson S."/>
            <person name="Scheffler B.E."/>
            <person name="Wen L."/>
            <person name="Saski C.A."/>
            <person name="Grover C.E."/>
            <person name="Hu G."/>
            <person name="Conover J.L."/>
            <person name="Carlson J.W."/>
            <person name="Shu S."/>
            <person name="Boston L.B."/>
            <person name="Williams M."/>
            <person name="Peterson D.G."/>
            <person name="McGee K."/>
            <person name="Jones D.C."/>
            <person name="Wendel J.F."/>
            <person name="Stelly D.M."/>
            <person name="Grimwood J."/>
            <person name="Schmutz J."/>
        </authorList>
    </citation>
    <scope>NUCLEOTIDE SEQUENCE [LARGE SCALE GENOMIC DNA]</scope>
    <source>
        <strain evidence="3">cv. TM-1</strain>
    </source>
</reference>
<dbReference type="PANTHER" id="PTHR46148:SF44">
    <property type="entry name" value="GAG-POL POLYPROTEIN"/>
    <property type="match status" value="1"/>
</dbReference>
<dbReference type="PANTHER" id="PTHR46148">
    <property type="entry name" value="CHROMO DOMAIN-CONTAINING PROTEIN"/>
    <property type="match status" value="1"/>
</dbReference>
<accession>A0A1U8P6E9</accession>
<gene>
    <name evidence="4" type="primary">LOC107955392</name>
</gene>
<dbReference type="GO" id="GO:0003676">
    <property type="term" value="F:nucleic acid binding"/>
    <property type="evidence" value="ECO:0007669"/>
    <property type="project" value="InterPro"/>
</dbReference>
<reference evidence="4" key="2">
    <citation type="submission" date="2025-08" db="UniProtKB">
        <authorList>
            <consortium name="RefSeq"/>
        </authorList>
    </citation>
    <scope>IDENTIFICATION</scope>
</reference>
<feature type="domain" description="Tf2-1-like SH3-like" evidence="2">
    <location>
        <begin position="190"/>
        <end position="243"/>
    </location>
</feature>
<dbReference type="KEGG" id="ghi:107955392"/>
<protein>
    <recommendedName>
        <fullName evidence="5">Integrase</fullName>
    </recommendedName>
</protein>
<evidence type="ECO:0000259" key="2">
    <source>
        <dbReference type="Pfam" id="PF24626"/>
    </source>
</evidence>
<evidence type="ECO:0000259" key="1">
    <source>
        <dbReference type="Pfam" id="PF17921"/>
    </source>
</evidence>
<dbReference type="GeneID" id="107955392"/>
<dbReference type="Gene3D" id="1.10.340.70">
    <property type="match status" value="1"/>
</dbReference>
<dbReference type="RefSeq" id="XP_016746695.1">
    <property type="nucleotide sequence ID" value="XM_016891206.1"/>
</dbReference>
<dbReference type="PaxDb" id="3635-A0A1U8P6E9"/>
<feature type="domain" description="Integrase zinc-binding" evidence="1">
    <location>
        <begin position="50"/>
        <end position="107"/>
    </location>
</feature>
<dbReference type="InterPro" id="IPR012337">
    <property type="entry name" value="RNaseH-like_sf"/>
</dbReference>
<dbReference type="Proteomes" id="UP000818029">
    <property type="component" value="Chromosome A08"/>
</dbReference>
<dbReference type="Gene3D" id="3.30.420.10">
    <property type="entry name" value="Ribonuclease H-like superfamily/Ribonuclease H"/>
    <property type="match status" value="1"/>
</dbReference>
<dbReference type="InterPro" id="IPR041588">
    <property type="entry name" value="Integrase_H2C2"/>
</dbReference>
<evidence type="ECO:0000313" key="3">
    <source>
        <dbReference type="Proteomes" id="UP000818029"/>
    </source>
</evidence>
<sequence>MWLVHIKDKQLGDKSFELRFHQIEARTATDFGIDSDGILHFRGRICVPNDEDLRLSILREAYSSSYAMHPGGNKMYKDLRELYWWLGLKHEVTDFVACCLTCQQVKAEHKLPSGLLQPVKIPIWKWERLTKLYISEIVSLHGVLVLIIFDRDPRFTSRFWQKLHEAFGSYLNFSTAFYPQTNGQSERWKKVLRFGRKGKLSPRFIGEYRILKRVGPVAYQLELPLELARIYDVFRISMLRRYRSDPTNIVSVKEIEIRLDLTFEEEPIQILDRDVKVLRRKSIHLVKVLWRNHSTERLLGSQMILYVSSILTFSDQIKFEDEFSLRG</sequence>
<dbReference type="Pfam" id="PF24626">
    <property type="entry name" value="SH3_Tf2-1"/>
    <property type="match status" value="1"/>
</dbReference>